<dbReference type="RefSeq" id="WP_146453325.1">
    <property type="nucleotide sequence ID" value="NZ_SJPW01000001.1"/>
</dbReference>
<comment type="caution">
    <text evidence="6">The sequence shown here is derived from an EMBL/GenBank/DDBJ whole genome shotgun (WGS) entry which is preliminary data.</text>
</comment>
<dbReference type="PANTHER" id="PTHR43392:SF2">
    <property type="entry name" value="AAA-TYPE ATPASE FAMILY PROTEIN _ ANKYRIN REPEAT FAMILY PROTEIN"/>
    <property type="match status" value="1"/>
</dbReference>
<dbReference type="InterPro" id="IPR000641">
    <property type="entry name" value="CbxX/CfxQ"/>
</dbReference>
<evidence type="ECO:0000313" key="6">
    <source>
        <dbReference type="EMBL" id="TWU59739.1"/>
    </source>
</evidence>
<dbReference type="InterPro" id="IPR003959">
    <property type="entry name" value="ATPase_AAA_core"/>
</dbReference>
<dbReference type="Gene3D" id="3.40.50.300">
    <property type="entry name" value="P-loop containing nucleotide triphosphate hydrolases"/>
    <property type="match status" value="1"/>
</dbReference>
<organism evidence="6 7">
    <name type="scientific">Rubripirellula tenax</name>
    <dbReference type="NCBI Taxonomy" id="2528015"/>
    <lineage>
        <taxon>Bacteria</taxon>
        <taxon>Pseudomonadati</taxon>
        <taxon>Planctomycetota</taxon>
        <taxon>Planctomycetia</taxon>
        <taxon>Pirellulales</taxon>
        <taxon>Pirellulaceae</taxon>
        <taxon>Rubripirellula</taxon>
    </lineage>
</organism>
<dbReference type="InterPro" id="IPR003593">
    <property type="entry name" value="AAA+_ATPase"/>
</dbReference>
<dbReference type="Proteomes" id="UP000318288">
    <property type="component" value="Unassembled WGS sequence"/>
</dbReference>
<dbReference type="GO" id="GO:0005524">
    <property type="term" value="F:ATP binding"/>
    <property type="evidence" value="ECO:0007669"/>
    <property type="project" value="UniProtKB-KW"/>
</dbReference>
<gene>
    <name evidence="6" type="primary">spoVK</name>
    <name evidence="6" type="ORF">Poly51_00110</name>
</gene>
<dbReference type="InterPro" id="IPR050773">
    <property type="entry name" value="CbxX/CfxQ_RuBisCO_ESX"/>
</dbReference>
<dbReference type="SMART" id="SM00382">
    <property type="entry name" value="AAA"/>
    <property type="match status" value="1"/>
</dbReference>
<dbReference type="OrthoDB" id="9806903at2"/>
<dbReference type="Pfam" id="PF17866">
    <property type="entry name" value="AAA_lid_6"/>
    <property type="match status" value="1"/>
</dbReference>
<dbReference type="InterPro" id="IPR027417">
    <property type="entry name" value="P-loop_NTPase"/>
</dbReference>
<evidence type="ECO:0000313" key="7">
    <source>
        <dbReference type="Proteomes" id="UP000318288"/>
    </source>
</evidence>
<dbReference type="Gene3D" id="1.10.8.60">
    <property type="match status" value="1"/>
</dbReference>
<feature type="domain" description="AAA+ ATPase" evidence="5">
    <location>
        <begin position="266"/>
        <end position="405"/>
    </location>
</feature>
<dbReference type="InterPro" id="IPR041627">
    <property type="entry name" value="AAA_lid_6"/>
</dbReference>
<feature type="region of interest" description="Disordered" evidence="4">
    <location>
        <begin position="182"/>
        <end position="214"/>
    </location>
</feature>
<evidence type="ECO:0000256" key="3">
    <source>
        <dbReference type="ARBA" id="ARBA00022840"/>
    </source>
</evidence>
<evidence type="ECO:0000256" key="4">
    <source>
        <dbReference type="SAM" id="MobiDB-lite"/>
    </source>
</evidence>
<reference evidence="6 7" key="1">
    <citation type="submission" date="2019-02" db="EMBL/GenBank/DDBJ databases">
        <title>Deep-cultivation of Planctomycetes and their phenomic and genomic characterization uncovers novel biology.</title>
        <authorList>
            <person name="Wiegand S."/>
            <person name="Jogler M."/>
            <person name="Boedeker C."/>
            <person name="Pinto D."/>
            <person name="Vollmers J."/>
            <person name="Rivas-Marin E."/>
            <person name="Kohn T."/>
            <person name="Peeters S.H."/>
            <person name="Heuer A."/>
            <person name="Rast P."/>
            <person name="Oberbeckmann S."/>
            <person name="Bunk B."/>
            <person name="Jeske O."/>
            <person name="Meyerdierks A."/>
            <person name="Storesund J.E."/>
            <person name="Kallscheuer N."/>
            <person name="Luecker S."/>
            <person name="Lage O.M."/>
            <person name="Pohl T."/>
            <person name="Merkel B.J."/>
            <person name="Hornburger P."/>
            <person name="Mueller R.-W."/>
            <person name="Bruemmer F."/>
            <person name="Labrenz M."/>
            <person name="Spormann A.M."/>
            <person name="Op Den Camp H."/>
            <person name="Overmann J."/>
            <person name="Amann R."/>
            <person name="Jetten M.S.M."/>
            <person name="Mascher T."/>
            <person name="Medema M.H."/>
            <person name="Devos D.P."/>
            <person name="Kaster A.-K."/>
            <person name="Ovreas L."/>
            <person name="Rohde M."/>
            <person name="Galperin M.Y."/>
            <person name="Jogler C."/>
        </authorList>
    </citation>
    <scope>NUCLEOTIDE SEQUENCE [LARGE SCALE GENOMIC DNA]</scope>
    <source>
        <strain evidence="6 7">Poly51</strain>
    </source>
</reference>
<dbReference type="AlphaFoldDB" id="A0A5C6FI82"/>
<name>A0A5C6FI82_9BACT</name>
<dbReference type="Pfam" id="PF00004">
    <property type="entry name" value="AAA"/>
    <property type="match status" value="1"/>
</dbReference>
<keyword evidence="7" id="KW-1185">Reference proteome</keyword>
<keyword evidence="3" id="KW-0067">ATP-binding</keyword>
<protein>
    <submittedName>
        <fullName evidence="6">Stage V sporulation protein K</fullName>
    </submittedName>
</protein>
<sequence>MNDVDETRLIGMLRRVIRDCGKLYQQCGKWMVRRYPTMIEGRVEDFPALMDDLHRGLLVKVYVTIVRADDRWTGPEKKVAAAMIEHLWGQQFHGSQLREAATGLFQQADQLSWEALVAPFVRYAPLADSKAQVETIVMRLANLVAKCDGQTMPEESIALHTLQREIDAALRPADPASTLAKLSSPIGTNSSHSGASAHAYQQAQATSPGDTAATPAIDRDERLRAAMCELELLVGLGNVKTRVKSFTNFLKLQQQRRGKGLSTMPISLHMTFVGNPGTGKTTVARIVGQILGALGTLPTGHVVETDRSGLVAEYAGQTATKTNKLCDSAIGGVLFIDEAYSLIDASGDDAYGREAIQTLLKRMEDDRDKFAVILAGYGDEMATMIRSNPGLSSRINTTIEFDDYTPAEMGRIFEAMSVSNDYALPAAARHRLLVGLNQLFTQRDRHFGNGRLVRNAFEDSVRRLADRIADVTELSDDLLTTLTAGDISVPGLTPAKLDTIVAATHELRMECEGCERRIRVRPESLGARVRCGKCDFIQTASWAEIES</sequence>
<dbReference type="InterPro" id="IPR029024">
    <property type="entry name" value="TerB-like"/>
</dbReference>
<accession>A0A5C6FI82</accession>
<dbReference type="SUPFAM" id="SSF52540">
    <property type="entry name" value="P-loop containing nucleoside triphosphate hydrolases"/>
    <property type="match status" value="1"/>
</dbReference>
<comment type="similarity">
    <text evidence="1">Belongs to the CbxX/CfxQ family.</text>
</comment>
<proteinExistence type="inferred from homology"/>
<dbReference type="FunFam" id="3.40.50.300:FF:000216">
    <property type="entry name" value="Type VII secretion ATPase EccA"/>
    <property type="match status" value="1"/>
</dbReference>
<dbReference type="SUPFAM" id="SSF158682">
    <property type="entry name" value="TerB-like"/>
    <property type="match status" value="1"/>
</dbReference>
<dbReference type="EMBL" id="SJPW01000001">
    <property type="protein sequence ID" value="TWU59739.1"/>
    <property type="molecule type" value="Genomic_DNA"/>
</dbReference>
<evidence type="ECO:0000256" key="2">
    <source>
        <dbReference type="ARBA" id="ARBA00022741"/>
    </source>
</evidence>
<evidence type="ECO:0000256" key="1">
    <source>
        <dbReference type="ARBA" id="ARBA00010378"/>
    </source>
</evidence>
<dbReference type="PRINTS" id="PR00819">
    <property type="entry name" value="CBXCFQXSUPER"/>
</dbReference>
<dbReference type="PANTHER" id="PTHR43392">
    <property type="entry name" value="AAA-TYPE ATPASE FAMILY PROTEIN / ANKYRIN REPEAT FAMILY PROTEIN"/>
    <property type="match status" value="1"/>
</dbReference>
<evidence type="ECO:0000259" key="5">
    <source>
        <dbReference type="SMART" id="SM00382"/>
    </source>
</evidence>
<dbReference type="GO" id="GO:0016887">
    <property type="term" value="F:ATP hydrolysis activity"/>
    <property type="evidence" value="ECO:0007669"/>
    <property type="project" value="InterPro"/>
</dbReference>
<keyword evidence="2" id="KW-0547">Nucleotide-binding</keyword>
<feature type="compositionally biased region" description="Polar residues" evidence="4">
    <location>
        <begin position="185"/>
        <end position="209"/>
    </location>
</feature>